<dbReference type="SUPFAM" id="SSF51445">
    <property type="entry name" value="(Trans)glycosidases"/>
    <property type="match status" value="1"/>
</dbReference>
<dbReference type="PROSITE" id="PS51910">
    <property type="entry name" value="GH18_2"/>
    <property type="match status" value="1"/>
</dbReference>
<dbReference type="EMBL" id="LK052949">
    <property type="protein sequence ID" value="CDR47267.1"/>
    <property type="molecule type" value="Genomic_DNA"/>
</dbReference>
<keyword evidence="2 7" id="KW-0378">Hydrolase</keyword>
<dbReference type="InterPro" id="IPR050314">
    <property type="entry name" value="Glycosyl_Hydrlase_18"/>
</dbReference>
<dbReference type="SMART" id="SM00636">
    <property type="entry name" value="Glyco_18"/>
    <property type="match status" value="1"/>
</dbReference>
<evidence type="ECO:0000256" key="7">
    <source>
        <dbReference type="RuleBase" id="RU000489"/>
    </source>
</evidence>
<keyword evidence="5 7" id="KW-0326">Glycosidase</keyword>
<dbReference type="OrthoDB" id="73875at2759"/>
<evidence type="ECO:0000256" key="9">
    <source>
        <dbReference type="SAM" id="SignalP"/>
    </source>
</evidence>
<evidence type="ECO:0000313" key="11">
    <source>
        <dbReference type="EMBL" id="CDR47267.1"/>
    </source>
</evidence>
<dbReference type="GO" id="GO:0008061">
    <property type="term" value="F:chitin binding"/>
    <property type="evidence" value="ECO:0007669"/>
    <property type="project" value="InterPro"/>
</dbReference>
<dbReference type="Pfam" id="PF00704">
    <property type="entry name" value="Glyco_hydro_18"/>
    <property type="match status" value="1"/>
</dbReference>
<evidence type="ECO:0000256" key="8">
    <source>
        <dbReference type="RuleBase" id="RU004453"/>
    </source>
</evidence>
<dbReference type="InterPro" id="IPR017853">
    <property type="entry name" value="GH"/>
</dbReference>
<keyword evidence="3" id="KW-0146">Chitin degradation</keyword>
<sequence length="423" mass="45284">MLSFASLASLATLLLPAVSAYGTGFTGQKVVSGYFPSYQQSPADVPYNLYTHLDYFVFTTTSSPSSISQAGISDSVITDFVTRAHAAGITTSYVVGGWTGSQYFSTHVSTATSRATFARTLVSVMQQYNFDGIDIDWEYPGQQGEGDNVVSPNDSANLLLFLQTLRSVAGVNARLLISINVAGMVGADGNTLTDLSGFAAVLDYVTTMSYDITGTWSGFTGMNSPLSAACAPPSNPLSIATGISYLQGAGFAANHILVGMPAYSYSYYVQGPLTQRTCPDGTKPSLYQYATVGSTCGTYIGNGPQFLYKDIYNSGYFASQSGYRRVLDQSSQTWILWNPVTLSFILTDSPGTYYYKARQFFQRRLAGTNIFDTSGDTSDGRLVRAIHQGLKIDPTTTVPTLHKREIVRVSASTSSAGAVSSGH</sequence>
<keyword evidence="9" id="KW-0732">Signal</keyword>
<feature type="signal peptide" evidence="9">
    <location>
        <begin position="1"/>
        <end position="20"/>
    </location>
</feature>
<accession>A0A061BD36</accession>
<dbReference type="PROSITE" id="PS01095">
    <property type="entry name" value="GH18_1"/>
    <property type="match status" value="1"/>
</dbReference>
<dbReference type="InterPro" id="IPR001579">
    <property type="entry name" value="Glyco_hydro_18_chit_AS"/>
</dbReference>
<evidence type="ECO:0000256" key="2">
    <source>
        <dbReference type="ARBA" id="ARBA00022801"/>
    </source>
</evidence>
<evidence type="ECO:0000256" key="4">
    <source>
        <dbReference type="ARBA" id="ARBA00023277"/>
    </source>
</evidence>
<feature type="chain" id="PRO_5030001789" evidence="9">
    <location>
        <begin position="21"/>
        <end position="423"/>
    </location>
</feature>
<protein>
    <submittedName>
        <fullName evidence="11">RHTO0S14e01288g1_1</fullName>
    </submittedName>
</protein>
<dbReference type="GO" id="GO:0006032">
    <property type="term" value="P:chitin catabolic process"/>
    <property type="evidence" value="ECO:0007669"/>
    <property type="project" value="UniProtKB-KW"/>
</dbReference>
<comment type="similarity">
    <text evidence="8">Belongs to the glycosyl hydrolase 18 family.</text>
</comment>
<gene>
    <name evidence="11" type="ORF">RHTO0S_14e01288g</name>
</gene>
<proteinExistence type="inferred from homology"/>
<dbReference type="GO" id="GO:0005576">
    <property type="term" value="C:extracellular region"/>
    <property type="evidence" value="ECO:0007669"/>
    <property type="project" value="TreeGrafter"/>
</dbReference>
<name>A0A061BD36_RHOTO</name>
<dbReference type="PANTHER" id="PTHR11177">
    <property type="entry name" value="CHITINASE"/>
    <property type="match status" value="1"/>
</dbReference>
<dbReference type="Gene3D" id="3.20.20.80">
    <property type="entry name" value="Glycosidases"/>
    <property type="match status" value="1"/>
</dbReference>
<dbReference type="InterPro" id="IPR011583">
    <property type="entry name" value="Chitinase_II/V-like_cat"/>
</dbReference>
<comment type="catalytic activity">
    <reaction evidence="1">
        <text>Random endo-hydrolysis of N-acetyl-beta-D-glucosaminide (1-&gt;4)-beta-linkages in chitin and chitodextrins.</text>
        <dbReference type="EC" id="3.2.1.14"/>
    </reaction>
</comment>
<evidence type="ECO:0000256" key="5">
    <source>
        <dbReference type="ARBA" id="ARBA00023295"/>
    </source>
</evidence>
<evidence type="ECO:0000259" key="10">
    <source>
        <dbReference type="PROSITE" id="PS51910"/>
    </source>
</evidence>
<dbReference type="GO" id="GO:0008843">
    <property type="term" value="F:endochitinase activity"/>
    <property type="evidence" value="ECO:0007669"/>
    <property type="project" value="UniProtKB-EC"/>
</dbReference>
<evidence type="ECO:0000256" key="1">
    <source>
        <dbReference type="ARBA" id="ARBA00000822"/>
    </source>
</evidence>
<dbReference type="PANTHER" id="PTHR11177:SF317">
    <property type="entry name" value="CHITINASE 12-RELATED"/>
    <property type="match status" value="1"/>
</dbReference>
<keyword evidence="4" id="KW-0119">Carbohydrate metabolism</keyword>
<dbReference type="GO" id="GO:0000272">
    <property type="term" value="P:polysaccharide catabolic process"/>
    <property type="evidence" value="ECO:0007669"/>
    <property type="project" value="UniProtKB-KW"/>
</dbReference>
<reference evidence="11" key="1">
    <citation type="journal article" date="2014" name="Genome Announc.">
        <title>Draft genome sequence of Rhodosporidium toruloides CECT1137, an oleaginous yeast of biotechnological interest.</title>
        <authorList>
            <person name="Morin N."/>
            <person name="Calcas X."/>
            <person name="Devillers H."/>
            <person name="Durrens P."/>
            <person name="Sherman D.J."/>
            <person name="Nicaud J.-M."/>
            <person name="Neuveglise C."/>
        </authorList>
    </citation>
    <scope>NUCLEOTIDE SEQUENCE</scope>
    <source>
        <strain evidence="11">CECT1137</strain>
    </source>
</reference>
<dbReference type="AlphaFoldDB" id="A0A061BD36"/>
<feature type="domain" description="GH18" evidence="10">
    <location>
        <begin position="29"/>
        <end position="393"/>
    </location>
</feature>
<evidence type="ECO:0000256" key="6">
    <source>
        <dbReference type="ARBA" id="ARBA00023326"/>
    </source>
</evidence>
<keyword evidence="6" id="KW-0624">Polysaccharide degradation</keyword>
<evidence type="ECO:0000256" key="3">
    <source>
        <dbReference type="ARBA" id="ARBA00023024"/>
    </source>
</evidence>
<dbReference type="InterPro" id="IPR001223">
    <property type="entry name" value="Glyco_hydro18_cat"/>
</dbReference>
<organism evidence="11">
    <name type="scientific">Rhodotorula toruloides</name>
    <name type="common">Yeast</name>
    <name type="synonym">Rhodosporidium toruloides</name>
    <dbReference type="NCBI Taxonomy" id="5286"/>
    <lineage>
        <taxon>Eukaryota</taxon>
        <taxon>Fungi</taxon>
        <taxon>Dikarya</taxon>
        <taxon>Basidiomycota</taxon>
        <taxon>Pucciniomycotina</taxon>
        <taxon>Microbotryomycetes</taxon>
        <taxon>Sporidiobolales</taxon>
        <taxon>Sporidiobolaceae</taxon>
        <taxon>Rhodotorula</taxon>
    </lineage>
</organism>